<keyword evidence="4" id="KW-0012">Acyltransferase</keyword>
<sequence length="160" mass="17882">MNGARIRTMLPTDIDGVLQVELNCFAVPWSRVAFENEINDNDLAHYLVLEAGDRIIGYAGMWMILDEAHVTNIAVISGYRRQGLGERLLLALIGQARQLGAVSMTLEVRPSNTAAQVLYRKLGFENRGIRRQYYSDTKEDAIIMWRDGLDTDGADPLAKA</sequence>
<accession>A0A1G9Y989</accession>
<dbReference type="AlphaFoldDB" id="A0A1G9Y989"/>
<proteinExistence type="inferred from homology"/>
<evidence type="ECO:0000256" key="4">
    <source>
        <dbReference type="ARBA" id="ARBA00023315"/>
    </source>
</evidence>
<keyword evidence="2" id="KW-0963">Cytoplasm</keyword>
<reference evidence="6 7" key="1">
    <citation type="submission" date="2016-10" db="EMBL/GenBank/DDBJ databases">
        <authorList>
            <person name="de Groot N.N."/>
        </authorList>
    </citation>
    <scope>NUCLEOTIDE SEQUENCE [LARGE SCALE GENOMIC DNA]</scope>
    <source>
        <strain evidence="6 7">DSM 1736</strain>
    </source>
</reference>
<gene>
    <name evidence="6" type="ORF">SAMN04488502_11111</name>
</gene>
<feature type="domain" description="N-acetyltransferase" evidence="5">
    <location>
        <begin position="4"/>
        <end position="149"/>
    </location>
</feature>
<evidence type="ECO:0000256" key="3">
    <source>
        <dbReference type="ARBA" id="ARBA00022679"/>
    </source>
</evidence>
<dbReference type="STRING" id="146817.SAMN04488502_11111"/>
<evidence type="ECO:0000256" key="1">
    <source>
        <dbReference type="ARBA" id="ARBA00005395"/>
    </source>
</evidence>
<dbReference type="Proteomes" id="UP000214880">
    <property type="component" value="Unassembled WGS sequence"/>
</dbReference>
<comment type="similarity">
    <text evidence="1">Belongs to the acetyltransferase family. RimI subfamily.</text>
</comment>
<keyword evidence="6" id="KW-0689">Ribosomal protein</keyword>
<protein>
    <submittedName>
        <fullName evidence="6">[SSU ribosomal protein S18P]-alanine acetyltransferase</fullName>
    </submittedName>
</protein>
<dbReference type="PANTHER" id="PTHR43420:SF44">
    <property type="entry name" value="ACETYLTRANSFERASE YPEA"/>
    <property type="match status" value="1"/>
</dbReference>
<dbReference type="InterPro" id="IPR006464">
    <property type="entry name" value="AcTrfase_RimI/Ard1"/>
</dbReference>
<evidence type="ECO:0000259" key="5">
    <source>
        <dbReference type="PROSITE" id="PS51186"/>
    </source>
</evidence>
<dbReference type="RefSeq" id="WP_217636916.1">
    <property type="nucleotide sequence ID" value="NZ_FNHB01000011.1"/>
</dbReference>
<dbReference type="Pfam" id="PF00583">
    <property type="entry name" value="Acetyltransf_1"/>
    <property type="match status" value="1"/>
</dbReference>
<name>A0A1G9Y989_9FIRM</name>
<keyword evidence="7" id="KW-1185">Reference proteome</keyword>
<dbReference type="PANTHER" id="PTHR43420">
    <property type="entry name" value="ACETYLTRANSFERASE"/>
    <property type="match status" value="1"/>
</dbReference>
<dbReference type="Gene3D" id="3.40.630.30">
    <property type="match status" value="1"/>
</dbReference>
<evidence type="ECO:0000313" key="7">
    <source>
        <dbReference type="Proteomes" id="UP000214880"/>
    </source>
</evidence>
<dbReference type="GO" id="GO:0005840">
    <property type="term" value="C:ribosome"/>
    <property type="evidence" value="ECO:0007669"/>
    <property type="project" value="UniProtKB-KW"/>
</dbReference>
<dbReference type="InterPro" id="IPR000182">
    <property type="entry name" value="GNAT_dom"/>
</dbReference>
<dbReference type="GO" id="GO:0008080">
    <property type="term" value="F:N-acetyltransferase activity"/>
    <property type="evidence" value="ECO:0007669"/>
    <property type="project" value="InterPro"/>
</dbReference>
<dbReference type="NCBIfam" id="TIGR01575">
    <property type="entry name" value="rimI"/>
    <property type="match status" value="1"/>
</dbReference>
<dbReference type="PROSITE" id="PS51186">
    <property type="entry name" value="GNAT"/>
    <property type="match status" value="1"/>
</dbReference>
<organism evidence="6 7">
    <name type="scientific">Dendrosporobacter quercicolus</name>
    <dbReference type="NCBI Taxonomy" id="146817"/>
    <lineage>
        <taxon>Bacteria</taxon>
        <taxon>Bacillati</taxon>
        <taxon>Bacillota</taxon>
        <taxon>Negativicutes</taxon>
        <taxon>Selenomonadales</taxon>
        <taxon>Sporomusaceae</taxon>
        <taxon>Dendrosporobacter</taxon>
    </lineage>
</organism>
<dbReference type="CDD" id="cd04301">
    <property type="entry name" value="NAT_SF"/>
    <property type="match status" value="1"/>
</dbReference>
<dbReference type="SUPFAM" id="SSF55729">
    <property type="entry name" value="Acyl-CoA N-acyltransferases (Nat)"/>
    <property type="match status" value="1"/>
</dbReference>
<dbReference type="EMBL" id="FNHB01000011">
    <property type="protein sequence ID" value="SDN05061.1"/>
    <property type="molecule type" value="Genomic_DNA"/>
</dbReference>
<evidence type="ECO:0000313" key="6">
    <source>
        <dbReference type="EMBL" id="SDN05061.1"/>
    </source>
</evidence>
<dbReference type="InterPro" id="IPR016181">
    <property type="entry name" value="Acyl_CoA_acyltransferase"/>
</dbReference>
<keyword evidence="3 6" id="KW-0808">Transferase</keyword>
<dbReference type="InterPro" id="IPR050680">
    <property type="entry name" value="YpeA/RimI_acetyltransf"/>
</dbReference>
<evidence type="ECO:0000256" key="2">
    <source>
        <dbReference type="ARBA" id="ARBA00022490"/>
    </source>
</evidence>
<keyword evidence="6" id="KW-0687">Ribonucleoprotein</keyword>